<evidence type="ECO:0000256" key="6">
    <source>
        <dbReference type="ARBA" id="ARBA00022679"/>
    </source>
</evidence>
<dbReference type="InterPro" id="IPR011908">
    <property type="entry name" value="LipoPS_heptosylTferase-I"/>
</dbReference>
<evidence type="ECO:0000256" key="4">
    <source>
        <dbReference type="ARBA" id="ARBA00022519"/>
    </source>
</evidence>
<organism evidence="14 15">
    <name type="scientific">Sulfurimonas marina</name>
    <dbReference type="NCBI Taxonomy" id="2590551"/>
    <lineage>
        <taxon>Bacteria</taxon>
        <taxon>Pseudomonadati</taxon>
        <taxon>Campylobacterota</taxon>
        <taxon>Epsilonproteobacteria</taxon>
        <taxon>Campylobacterales</taxon>
        <taxon>Sulfurimonadaceae</taxon>
        <taxon>Sulfurimonas</taxon>
    </lineage>
</organism>
<keyword evidence="3" id="KW-1003">Cell membrane</keyword>
<dbReference type="CDD" id="cd03789">
    <property type="entry name" value="GT9_LPS_heptosyltransferase"/>
    <property type="match status" value="1"/>
</dbReference>
<keyword evidence="5" id="KW-0328">Glycosyltransferase</keyword>
<dbReference type="GO" id="GO:0009244">
    <property type="term" value="P:lipopolysaccharide core region biosynthetic process"/>
    <property type="evidence" value="ECO:0007669"/>
    <property type="project" value="InterPro"/>
</dbReference>
<dbReference type="PANTHER" id="PTHR30160:SF19">
    <property type="entry name" value="LIPOPOLYSACCHARIDE HEPTOSYLTRANSFERASE 1"/>
    <property type="match status" value="1"/>
</dbReference>
<dbReference type="KEGG" id="smax:FJR03_09020"/>
<evidence type="ECO:0000256" key="3">
    <source>
        <dbReference type="ARBA" id="ARBA00022475"/>
    </source>
</evidence>
<dbReference type="GO" id="GO:0008713">
    <property type="term" value="F:ADP-heptose-lipopolysaccharide heptosyltransferase activity"/>
    <property type="evidence" value="ECO:0007669"/>
    <property type="project" value="TreeGrafter"/>
</dbReference>
<keyword evidence="15" id="KW-1185">Reference proteome</keyword>
<gene>
    <name evidence="14" type="primary">waaC</name>
    <name evidence="14" type="ORF">FJR03_09020</name>
</gene>
<evidence type="ECO:0000256" key="12">
    <source>
        <dbReference type="ARBA" id="ARBA00044330"/>
    </source>
</evidence>
<evidence type="ECO:0000256" key="5">
    <source>
        <dbReference type="ARBA" id="ARBA00022676"/>
    </source>
</evidence>
<dbReference type="EMBL" id="CP041165">
    <property type="protein sequence ID" value="QOP41868.1"/>
    <property type="molecule type" value="Genomic_DNA"/>
</dbReference>
<reference evidence="14 15" key="1">
    <citation type="submission" date="2019-06" db="EMBL/GenBank/DDBJ databases">
        <title>Sulfurimonas gotlandica sp. nov., a chemoautotrophic and psychrotolerant epsilonproteobacterium isolated from a pelagic redoxcline, and an emended description of the genus Sulfurimonas.</title>
        <authorList>
            <person name="Wang S."/>
            <person name="Jiang L."/>
            <person name="Shao Z."/>
        </authorList>
    </citation>
    <scope>NUCLEOTIDE SEQUENCE [LARGE SCALE GENOMIC DNA]</scope>
    <source>
        <strain evidence="14 15">B2</strain>
    </source>
</reference>
<keyword evidence="6 14" id="KW-0808">Transferase</keyword>
<evidence type="ECO:0000256" key="8">
    <source>
        <dbReference type="ARBA" id="ARBA00023136"/>
    </source>
</evidence>
<evidence type="ECO:0000256" key="2">
    <source>
        <dbReference type="ARBA" id="ARBA00004713"/>
    </source>
</evidence>
<comment type="catalytic activity">
    <reaction evidence="13">
        <text>an alpha-Kdo-(2-&gt;4)-alpha-Kdo-(2-&gt;6)-lipid A + ADP-L-glycero-beta-D-manno-heptose = an L-alpha-D-Hep-(1-&gt;5)-[alpha-Kdo-(2-&gt;4)]-alpha-Kdo-(2-&gt;6)-lipid A + ADP + H(+)</text>
        <dbReference type="Rhea" id="RHEA:74067"/>
        <dbReference type="ChEBI" id="CHEBI:15378"/>
        <dbReference type="ChEBI" id="CHEBI:61506"/>
        <dbReference type="ChEBI" id="CHEBI:176431"/>
        <dbReference type="ChEBI" id="CHEBI:193068"/>
        <dbReference type="ChEBI" id="CHEBI:456216"/>
        <dbReference type="EC" id="2.4.99.23"/>
    </reaction>
</comment>
<dbReference type="InterPro" id="IPR051199">
    <property type="entry name" value="LPS_LOS_Heptosyltrfase"/>
</dbReference>
<dbReference type="SUPFAM" id="SSF53756">
    <property type="entry name" value="UDP-Glycosyltransferase/glycogen phosphorylase"/>
    <property type="match status" value="1"/>
</dbReference>
<accession>A0A7M1AZ89</accession>
<name>A0A7M1AZ89_9BACT</name>
<comment type="similarity">
    <text evidence="9">Belongs to the glycosyltransferase 9 family.</text>
</comment>
<dbReference type="GO" id="GO:0005829">
    <property type="term" value="C:cytosol"/>
    <property type="evidence" value="ECO:0007669"/>
    <property type="project" value="TreeGrafter"/>
</dbReference>
<evidence type="ECO:0000313" key="14">
    <source>
        <dbReference type="EMBL" id="QOP41868.1"/>
    </source>
</evidence>
<dbReference type="EC" id="2.4.99.23" evidence="10"/>
<keyword evidence="8" id="KW-0472">Membrane</keyword>
<keyword evidence="4" id="KW-0997">Cell inner membrane</keyword>
<dbReference type="NCBIfam" id="TIGR02193">
    <property type="entry name" value="heptsyl_trn_I"/>
    <property type="match status" value="1"/>
</dbReference>
<dbReference type="Gene3D" id="3.40.50.2000">
    <property type="entry name" value="Glycogen Phosphorylase B"/>
    <property type="match status" value="2"/>
</dbReference>
<dbReference type="InterPro" id="IPR002201">
    <property type="entry name" value="Glyco_trans_9"/>
</dbReference>
<evidence type="ECO:0000313" key="15">
    <source>
        <dbReference type="Proteomes" id="UP000593910"/>
    </source>
</evidence>
<dbReference type="PANTHER" id="PTHR30160">
    <property type="entry name" value="TETRAACYLDISACCHARIDE 4'-KINASE-RELATED"/>
    <property type="match status" value="1"/>
</dbReference>
<keyword evidence="7" id="KW-0448">Lipopolysaccharide biosynthesis</keyword>
<dbReference type="RefSeq" id="WP_193113189.1">
    <property type="nucleotide sequence ID" value="NZ_CP041165.1"/>
</dbReference>
<evidence type="ECO:0000256" key="7">
    <source>
        <dbReference type="ARBA" id="ARBA00022985"/>
    </source>
</evidence>
<evidence type="ECO:0000256" key="10">
    <source>
        <dbReference type="ARBA" id="ARBA00044041"/>
    </source>
</evidence>
<comment type="subcellular location">
    <subcellularLocation>
        <location evidence="1">Cell inner membrane</location>
        <topology evidence="1">Peripheral membrane protein</topology>
        <orientation evidence="1">Cytoplasmic side</orientation>
    </subcellularLocation>
</comment>
<evidence type="ECO:0000256" key="9">
    <source>
        <dbReference type="ARBA" id="ARBA00043995"/>
    </source>
</evidence>
<evidence type="ECO:0000256" key="1">
    <source>
        <dbReference type="ARBA" id="ARBA00004515"/>
    </source>
</evidence>
<proteinExistence type="inferred from homology"/>
<dbReference type="GO" id="GO:0005886">
    <property type="term" value="C:plasma membrane"/>
    <property type="evidence" value="ECO:0007669"/>
    <property type="project" value="UniProtKB-SubCell"/>
</dbReference>
<dbReference type="Proteomes" id="UP000593910">
    <property type="component" value="Chromosome"/>
</dbReference>
<evidence type="ECO:0000256" key="13">
    <source>
        <dbReference type="ARBA" id="ARBA00049201"/>
    </source>
</evidence>
<evidence type="ECO:0000256" key="11">
    <source>
        <dbReference type="ARBA" id="ARBA00044190"/>
    </source>
</evidence>
<sequence>MKQEIKKIAIVRLSALGDIVNSAVVLQFIKQFYPDVEIDWITEEVFAPILKNNPEINMVHTVNIKEIKKEKSFSKLKALISKLRSLPEYDLVIDMQGLIKSAVVARIVSKKTHGFNKYSTRESLASLFYKTTSDIPYEHNVVKRNCFVVADALDFSITDTMLLEKKAVFPITSDYTLMKDKKNIAFVIGASWPSKIYPKELVAKVCDSLQEQVYIIWGNEQEKSEAEWICEHTEHATLAPKMQLDELISFISNVDLLIGNDTGPTHIAWAQNIPSITLLGPTTKRMIYETPKNIGIKSSSEVDILKINKDDFSIKDIPYEDIVQTAKDLLCKS</sequence>
<comment type="pathway">
    <text evidence="2">Bacterial outer membrane biogenesis; LPS core biosynthesis.</text>
</comment>
<dbReference type="AlphaFoldDB" id="A0A7M1AZ89"/>
<dbReference type="Pfam" id="PF01075">
    <property type="entry name" value="Glyco_transf_9"/>
    <property type="match status" value="1"/>
</dbReference>
<protein>
    <recommendedName>
        <fullName evidence="11">Lipopolysaccharide heptosyltransferase 1</fullName>
        <ecNumber evidence="10">2.4.99.23</ecNumber>
    </recommendedName>
    <alternativeName>
        <fullName evidence="12">ADP-heptose:lipopolysaccharide heptosyltransferase I</fullName>
    </alternativeName>
</protein>